<accession>A0A183APA6</accession>
<dbReference type="AlphaFoldDB" id="A0A183APA6"/>
<dbReference type="Gene3D" id="3.40.50.300">
    <property type="entry name" value="P-loop containing nucleotide triphosphate hydrolases"/>
    <property type="match status" value="1"/>
</dbReference>
<dbReference type="SUPFAM" id="SSF52058">
    <property type="entry name" value="L domain-like"/>
    <property type="match status" value="1"/>
</dbReference>
<sequence>LRTLDLGNNPDLTRLAFEVCDLRNLQQLFLDGCSALYELPADLWRLPSLHALYLDCTPFDESVRSISYAKPASKIVQQPPTARASPAGGTTTQPAVNNETRRMLDEFRHVAEAYHPYPHLNLVVLGSPSSGKSTLIRLLHAVDQPENVFRATQHTKSKYDPPLEFKLKSSSLDDGSNATQIINSATGSSDSRIPDENHFQTGAVPAVHVSQLIIRSPSTKDGKTEATCSDLSSAPVTEDRVWFRVWDVEGVHTSMWDRQRQVYNPACFRLSTSALSCLQQITYSRASVFLVLWRMSDGVDGLNRVTRWLMDIRAHAESSPVILVGTHADQCPSGHSNPWPPIRLNRSSGRAMDRSKQSVQLLNALVRSRFAGQTDLAAFGLPSLFGHVVLNLMANRIKSSILLDPTPGTMPTCALINLAVPDLYHRAVGCVHEMTAEMLHSSLPPVLLVDQFLVELDRRLRRLGHPEPIEFNPNPLAGNNLSSYDRAPSTQTVHLASNQCVYLGRRSRGFESREEARSVLSFLREFGIVWHADDPQLHQVVFLSPVWLFQWLFGLFVEIGHRRSASTAVVRHGPLGTISQSNYSASSAILTQSEFLRMARAQLGEQKESDRIDLRSNRLQLALRVLIPVMSKLQLVIQLNTTRLLLPAFLSSRRVRLSCGSNFPPLSTSLSVPPNEVKRKDRSKCGVKPCLARAGKEQALVVTPGPKSLKRTAPWGPLDVRTVPGEEIVRLYVTTYVPTDFWTRLASRLLTDPSLDEICT</sequence>
<evidence type="ECO:0000313" key="2">
    <source>
        <dbReference type="WBParaSite" id="ECPE_0000881701-mRNA-1"/>
    </source>
</evidence>
<proteinExistence type="predicted"/>
<dbReference type="InterPro" id="IPR027417">
    <property type="entry name" value="P-loop_NTPase"/>
</dbReference>
<dbReference type="WBParaSite" id="ECPE_0000881701-mRNA-1">
    <property type="protein sequence ID" value="ECPE_0000881701-mRNA-1"/>
    <property type="gene ID" value="ECPE_0000881701"/>
</dbReference>
<organism evidence="2">
    <name type="scientific">Echinostoma caproni</name>
    <dbReference type="NCBI Taxonomy" id="27848"/>
    <lineage>
        <taxon>Eukaryota</taxon>
        <taxon>Metazoa</taxon>
        <taxon>Spiralia</taxon>
        <taxon>Lophotrochozoa</taxon>
        <taxon>Platyhelminthes</taxon>
        <taxon>Trematoda</taxon>
        <taxon>Digenea</taxon>
        <taxon>Plagiorchiida</taxon>
        <taxon>Echinostomata</taxon>
        <taxon>Echinostomatoidea</taxon>
        <taxon>Echinostomatidae</taxon>
        <taxon>Echinostoma</taxon>
    </lineage>
</organism>
<dbReference type="Gene3D" id="3.80.10.10">
    <property type="entry name" value="Ribonuclease Inhibitor"/>
    <property type="match status" value="1"/>
</dbReference>
<feature type="region of interest" description="Disordered" evidence="1">
    <location>
        <begin position="75"/>
        <end position="98"/>
    </location>
</feature>
<evidence type="ECO:0000256" key="1">
    <source>
        <dbReference type="SAM" id="MobiDB-lite"/>
    </source>
</evidence>
<feature type="compositionally biased region" description="Polar residues" evidence="1">
    <location>
        <begin position="88"/>
        <end position="98"/>
    </location>
</feature>
<dbReference type="SUPFAM" id="SSF52540">
    <property type="entry name" value="P-loop containing nucleoside triphosphate hydrolases"/>
    <property type="match status" value="1"/>
</dbReference>
<protein>
    <submittedName>
        <fullName evidence="2">Roc domain-containing protein</fullName>
    </submittedName>
</protein>
<name>A0A183APA6_9TREM</name>
<dbReference type="InterPro" id="IPR032675">
    <property type="entry name" value="LRR_dom_sf"/>
</dbReference>
<reference evidence="2" key="1">
    <citation type="submission" date="2016-06" db="UniProtKB">
        <authorList>
            <consortium name="WormBaseParasite"/>
        </authorList>
    </citation>
    <scope>IDENTIFICATION</scope>
</reference>